<dbReference type="AlphaFoldDB" id="A0A417YYJ1"/>
<dbReference type="Pfam" id="PF02706">
    <property type="entry name" value="Wzz"/>
    <property type="match status" value="1"/>
</dbReference>
<dbReference type="PANTHER" id="PTHR32309">
    <property type="entry name" value="TYROSINE-PROTEIN KINASE"/>
    <property type="match status" value="1"/>
</dbReference>
<keyword evidence="6 8" id="KW-0472">Membrane</keyword>
<evidence type="ECO:0000256" key="4">
    <source>
        <dbReference type="ARBA" id="ARBA00022692"/>
    </source>
</evidence>
<dbReference type="RefSeq" id="WP_118919502.1">
    <property type="nucleotide sequence ID" value="NZ_QWEG01000002.1"/>
</dbReference>
<evidence type="ECO:0000256" key="3">
    <source>
        <dbReference type="ARBA" id="ARBA00022475"/>
    </source>
</evidence>
<feature type="compositionally biased region" description="Basic residues" evidence="7">
    <location>
        <begin position="206"/>
        <end position="215"/>
    </location>
</feature>
<evidence type="ECO:0000256" key="7">
    <source>
        <dbReference type="SAM" id="MobiDB-lite"/>
    </source>
</evidence>
<gene>
    <name evidence="10" type="ORF">D1B31_04305</name>
</gene>
<dbReference type="GO" id="GO:0005886">
    <property type="term" value="C:plasma membrane"/>
    <property type="evidence" value="ECO:0007669"/>
    <property type="project" value="UniProtKB-SubCell"/>
</dbReference>
<organism evidence="10 11">
    <name type="scientific">Neobacillus notoginsengisoli</name>
    <dbReference type="NCBI Taxonomy" id="1578198"/>
    <lineage>
        <taxon>Bacteria</taxon>
        <taxon>Bacillati</taxon>
        <taxon>Bacillota</taxon>
        <taxon>Bacilli</taxon>
        <taxon>Bacillales</taxon>
        <taxon>Bacillaceae</taxon>
        <taxon>Neobacillus</taxon>
    </lineage>
</organism>
<protein>
    <recommendedName>
        <fullName evidence="9">Polysaccharide chain length determinant N-terminal domain-containing protein</fullName>
    </recommendedName>
</protein>
<feature type="domain" description="Polysaccharide chain length determinant N-terminal" evidence="9">
    <location>
        <begin position="4"/>
        <end position="61"/>
    </location>
</feature>
<feature type="compositionally biased region" description="Basic and acidic residues" evidence="7">
    <location>
        <begin position="216"/>
        <end position="232"/>
    </location>
</feature>
<evidence type="ECO:0000256" key="5">
    <source>
        <dbReference type="ARBA" id="ARBA00022989"/>
    </source>
</evidence>
<evidence type="ECO:0000313" key="10">
    <source>
        <dbReference type="EMBL" id="RHW42806.1"/>
    </source>
</evidence>
<accession>A0A417YYJ1</accession>
<dbReference type="OrthoDB" id="2365115at2"/>
<feature type="region of interest" description="Disordered" evidence="7">
    <location>
        <begin position="206"/>
        <end position="232"/>
    </location>
</feature>
<keyword evidence="11" id="KW-1185">Reference proteome</keyword>
<comment type="caution">
    <text evidence="10">The sequence shown here is derived from an EMBL/GenBank/DDBJ whole genome shotgun (WGS) entry which is preliminary data.</text>
</comment>
<feature type="transmembrane region" description="Helical" evidence="8">
    <location>
        <begin position="160"/>
        <end position="180"/>
    </location>
</feature>
<keyword evidence="4 8" id="KW-0812">Transmembrane</keyword>
<evidence type="ECO:0000256" key="2">
    <source>
        <dbReference type="ARBA" id="ARBA00006683"/>
    </source>
</evidence>
<comment type="subcellular location">
    <subcellularLocation>
        <location evidence="1">Cell membrane</location>
        <topology evidence="1">Multi-pass membrane protein</topology>
    </subcellularLocation>
</comment>
<evidence type="ECO:0000313" key="11">
    <source>
        <dbReference type="Proteomes" id="UP000284416"/>
    </source>
</evidence>
<keyword evidence="5 8" id="KW-1133">Transmembrane helix</keyword>
<evidence type="ECO:0000256" key="8">
    <source>
        <dbReference type="SAM" id="Phobius"/>
    </source>
</evidence>
<dbReference type="Proteomes" id="UP000284416">
    <property type="component" value="Unassembled WGS sequence"/>
</dbReference>
<dbReference type="InterPro" id="IPR050445">
    <property type="entry name" value="Bact_polysacc_biosynth/exp"/>
</dbReference>
<evidence type="ECO:0000259" key="9">
    <source>
        <dbReference type="Pfam" id="PF02706"/>
    </source>
</evidence>
<dbReference type="PANTHER" id="PTHR32309:SF31">
    <property type="entry name" value="CAPSULAR EXOPOLYSACCHARIDE FAMILY"/>
    <property type="match status" value="1"/>
</dbReference>
<keyword evidence="3" id="KW-1003">Cell membrane</keyword>
<dbReference type="InterPro" id="IPR003856">
    <property type="entry name" value="LPS_length_determ_N"/>
</dbReference>
<comment type="similarity">
    <text evidence="2">Belongs to the CpsC/CapA family.</text>
</comment>
<evidence type="ECO:0000256" key="6">
    <source>
        <dbReference type="ARBA" id="ARBA00023136"/>
    </source>
</evidence>
<proteinExistence type="inferred from homology"/>
<dbReference type="EMBL" id="QWEG01000002">
    <property type="protein sequence ID" value="RHW42806.1"/>
    <property type="molecule type" value="Genomic_DNA"/>
</dbReference>
<sequence>MDKEINIKNILKIIRNRLWILLFITILFTSLGALYSFYITKPLYQTSSKMIVNADDKLMNTLMVMIREPGFLEHVVKEMDLNTSPEELSQRISAGSIGGSSIVEISVIDRKAEIAADIANTASNVFKREMEKTFELNDISIYSEAKINTVPININHENKIVLAFIIGLIAGMGLIFLLDFMDNTVRTDSLAEQLLEAPVLGSVSKMNKKNTAQKKNKNEKAEIRRHSLETNE</sequence>
<reference evidence="10 11" key="1">
    <citation type="journal article" date="2017" name="Int. J. Syst. Evol. Microbiol.">
        <title>Bacillus notoginsengisoli sp. nov., a novel bacterium isolated from the rhizosphere of Panax notoginseng.</title>
        <authorList>
            <person name="Zhang M.Y."/>
            <person name="Cheng J."/>
            <person name="Cai Y."/>
            <person name="Zhang T.Y."/>
            <person name="Wu Y.Y."/>
            <person name="Manikprabhu D."/>
            <person name="Li W.J."/>
            <person name="Zhang Y.X."/>
        </authorList>
    </citation>
    <scope>NUCLEOTIDE SEQUENCE [LARGE SCALE GENOMIC DNA]</scope>
    <source>
        <strain evidence="10 11">JCM 30743</strain>
    </source>
</reference>
<name>A0A417YYJ1_9BACI</name>
<evidence type="ECO:0000256" key="1">
    <source>
        <dbReference type="ARBA" id="ARBA00004651"/>
    </source>
</evidence>
<feature type="transmembrane region" description="Helical" evidence="8">
    <location>
        <begin position="18"/>
        <end position="38"/>
    </location>
</feature>